<evidence type="ECO:0000259" key="3">
    <source>
        <dbReference type="PROSITE" id="PS50011"/>
    </source>
</evidence>
<dbReference type="Pfam" id="PF05970">
    <property type="entry name" value="PIF1"/>
    <property type="match status" value="1"/>
</dbReference>
<dbReference type="Proteomes" id="UP000324800">
    <property type="component" value="Unassembled WGS sequence"/>
</dbReference>
<feature type="domain" description="Protein kinase" evidence="3">
    <location>
        <begin position="266"/>
        <end position="556"/>
    </location>
</feature>
<evidence type="ECO:0000256" key="2">
    <source>
        <dbReference type="RuleBase" id="RU363044"/>
    </source>
</evidence>
<reference evidence="4 5" key="1">
    <citation type="submission" date="2019-03" db="EMBL/GenBank/DDBJ databases">
        <title>Single cell metagenomics reveals metabolic interactions within the superorganism composed of flagellate Streblomastix strix and complex community of Bacteroidetes bacteria on its surface.</title>
        <authorList>
            <person name="Treitli S.C."/>
            <person name="Kolisko M."/>
            <person name="Husnik F."/>
            <person name="Keeling P."/>
            <person name="Hampl V."/>
        </authorList>
    </citation>
    <scope>NUCLEOTIDE SEQUENCE [LARGE SCALE GENOMIC DNA]</scope>
    <source>
        <strain evidence="4">ST1C</strain>
    </source>
</reference>
<comment type="cofactor">
    <cofactor evidence="2">
        <name>Mg(2+)</name>
        <dbReference type="ChEBI" id="CHEBI:18420"/>
    </cofactor>
</comment>
<evidence type="ECO:0000256" key="1">
    <source>
        <dbReference type="ARBA" id="ARBA00008171"/>
    </source>
</evidence>
<dbReference type="PANTHER" id="PTHR10492:SF57">
    <property type="entry name" value="ATP-DEPENDENT DNA HELICASE"/>
    <property type="match status" value="1"/>
</dbReference>
<organism evidence="4 5">
    <name type="scientific">Streblomastix strix</name>
    <dbReference type="NCBI Taxonomy" id="222440"/>
    <lineage>
        <taxon>Eukaryota</taxon>
        <taxon>Metamonada</taxon>
        <taxon>Preaxostyla</taxon>
        <taxon>Oxymonadida</taxon>
        <taxon>Streblomastigidae</taxon>
        <taxon>Streblomastix</taxon>
    </lineage>
</organism>
<keyword evidence="2" id="KW-0547">Nucleotide-binding</keyword>
<dbReference type="GO" id="GO:0016887">
    <property type="term" value="F:ATP hydrolysis activity"/>
    <property type="evidence" value="ECO:0007669"/>
    <property type="project" value="RHEA"/>
</dbReference>
<dbReference type="GO" id="GO:0004672">
    <property type="term" value="F:protein kinase activity"/>
    <property type="evidence" value="ECO:0007669"/>
    <property type="project" value="InterPro"/>
</dbReference>
<keyword evidence="2" id="KW-0233">DNA recombination</keyword>
<dbReference type="CDD" id="cd18809">
    <property type="entry name" value="SF1_C_RecD"/>
    <property type="match status" value="1"/>
</dbReference>
<dbReference type="GO" id="GO:0043139">
    <property type="term" value="F:5'-3' DNA helicase activity"/>
    <property type="evidence" value="ECO:0007669"/>
    <property type="project" value="UniProtKB-EC"/>
</dbReference>
<comment type="catalytic activity">
    <reaction evidence="2">
        <text>ATP + H2O = ADP + phosphate + H(+)</text>
        <dbReference type="Rhea" id="RHEA:13065"/>
        <dbReference type="ChEBI" id="CHEBI:15377"/>
        <dbReference type="ChEBI" id="CHEBI:15378"/>
        <dbReference type="ChEBI" id="CHEBI:30616"/>
        <dbReference type="ChEBI" id="CHEBI:43474"/>
        <dbReference type="ChEBI" id="CHEBI:456216"/>
        <dbReference type="EC" id="5.6.2.3"/>
    </reaction>
</comment>
<dbReference type="GO" id="GO:0006310">
    <property type="term" value="P:DNA recombination"/>
    <property type="evidence" value="ECO:0007669"/>
    <property type="project" value="UniProtKB-KW"/>
</dbReference>
<evidence type="ECO:0000313" key="5">
    <source>
        <dbReference type="Proteomes" id="UP000324800"/>
    </source>
</evidence>
<dbReference type="SMART" id="SM00220">
    <property type="entry name" value="S_TKc"/>
    <property type="match status" value="1"/>
</dbReference>
<comment type="similarity">
    <text evidence="1">Belongs to the protein kinase superfamily. TKL Ser/Thr protein kinase family. ROCO subfamily.</text>
</comment>
<dbReference type="Gene3D" id="2.30.30.940">
    <property type="match status" value="1"/>
</dbReference>
<name>A0A5J4W0D0_9EUKA</name>
<dbReference type="InterPro" id="IPR027417">
    <property type="entry name" value="P-loop_NTPase"/>
</dbReference>
<keyword evidence="2" id="KW-0067">ATP-binding</keyword>
<sequence>APMSTKWALSAADNLLREIKGKKNVPFGGIVTILGGDFRQVLSVVIGGGKAEQLAESKKKSLSINEDVLKIVQGEQRTFIGVDKLISDNFSDKVSFPDEYLNSLTPNGLPPSQLTLKQGAIVMLLRNLDVRKGLCNGTRLSVEQMDNHVISVKAISGQYKNQQFYLPRIDMEPTDERSIIKMKRRQYPIRLAFCITINKSQGQTFDNVGIILNQQVFSHGQLYVALSRCRNINGLKVLNLSFMQSIPRYRPPGSAVTIGELVGEKYQIESILSTGSIVTIYAAKMKTNTGAELLAIKIEKDEVGHAALSREAVAIEAIKNSKHFARVIECGKHRELKFMATDLLGPNLNDLISRRPPYKMAMNTILKFAIQAFEALQSLHQAGFIHCAVEAKNFLIGNTKQTANNFYLIDFSKCRKFNFNDTSRAQFEPSPEGDLFGVMKIILDQFSLKNSAEDQLAKELQKSFRHLHNIPSKFRELHDTIMSFQPQQTPDYHSLIRMLDKIALRKGIDLNQPFEWEIEMNMKRKIVLHNYYLNFQDKEREKLINQNNPAKRGCPN</sequence>
<dbReference type="PROSITE" id="PS50011">
    <property type="entry name" value="PROTEIN_KINASE_DOM"/>
    <property type="match status" value="1"/>
</dbReference>
<dbReference type="SUPFAM" id="SSF52540">
    <property type="entry name" value="P-loop containing nucleoside triphosphate hydrolases"/>
    <property type="match status" value="1"/>
</dbReference>
<feature type="non-terminal residue" evidence="4">
    <location>
        <position position="1"/>
    </location>
</feature>
<dbReference type="GO" id="GO:0000723">
    <property type="term" value="P:telomere maintenance"/>
    <property type="evidence" value="ECO:0007669"/>
    <property type="project" value="InterPro"/>
</dbReference>
<keyword evidence="2" id="KW-0227">DNA damage</keyword>
<evidence type="ECO:0000313" key="4">
    <source>
        <dbReference type="EMBL" id="KAA6387969.1"/>
    </source>
</evidence>
<dbReference type="SUPFAM" id="SSF56112">
    <property type="entry name" value="Protein kinase-like (PK-like)"/>
    <property type="match status" value="1"/>
</dbReference>
<keyword evidence="2 4" id="KW-0347">Helicase</keyword>
<dbReference type="EMBL" id="SNRW01004167">
    <property type="protein sequence ID" value="KAA6387969.1"/>
    <property type="molecule type" value="Genomic_DNA"/>
</dbReference>
<accession>A0A5J4W0D0</accession>
<gene>
    <name evidence="4" type="ORF">EZS28_016503</name>
</gene>
<keyword evidence="2" id="KW-0234">DNA repair</keyword>
<proteinExistence type="inferred from homology"/>
<dbReference type="EC" id="5.6.2.3" evidence="2"/>
<dbReference type="Gene3D" id="1.10.510.10">
    <property type="entry name" value="Transferase(Phosphotransferase) domain 1"/>
    <property type="match status" value="1"/>
</dbReference>
<dbReference type="InterPro" id="IPR001245">
    <property type="entry name" value="Ser-Thr/Tyr_kinase_cat_dom"/>
</dbReference>
<dbReference type="GO" id="GO:0006281">
    <property type="term" value="P:DNA repair"/>
    <property type="evidence" value="ECO:0007669"/>
    <property type="project" value="UniProtKB-KW"/>
</dbReference>
<protein>
    <recommendedName>
        <fullName evidence="2">ATP-dependent DNA helicase</fullName>
        <ecNumber evidence="2">5.6.2.3</ecNumber>
    </recommendedName>
</protein>
<dbReference type="AlphaFoldDB" id="A0A5J4W0D0"/>
<dbReference type="Pfam" id="PF07714">
    <property type="entry name" value="PK_Tyr_Ser-Thr"/>
    <property type="match status" value="1"/>
</dbReference>
<dbReference type="Pfam" id="PF21530">
    <property type="entry name" value="Pif1_2B_dom"/>
    <property type="match status" value="1"/>
</dbReference>
<dbReference type="InterPro" id="IPR011009">
    <property type="entry name" value="Kinase-like_dom_sf"/>
</dbReference>
<dbReference type="InterPro" id="IPR049163">
    <property type="entry name" value="Pif1-like_2B_dom"/>
</dbReference>
<dbReference type="InterPro" id="IPR010285">
    <property type="entry name" value="DNA_helicase_pif1-like_DEAD"/>
</dbReference>
<dbReference type="PANTHER" id="PTHR10492">
    <property type="match status" value="1"/>
</dbReference>
<dbReference type="OrthoDB" id="272985at2759"/>
<dbReference type="GO" id="GO:0005524">
    <property type="term" value="F:ATP binding"/>
    <property type="evidence" value="ECO:0007669"/>
    <property type="project" value="UniProtKB-KW"/>
</dbReference>
<keyword evidence="2" id="KW-0378">Hydrolase</keyword>
<comment type="similarity">
    <text evidence="2">Belongs to the helicase family.</text>
</comment>
<comment type="caution">
    <text evidence="4">The sequence shown here is derived from an EMBL/GenBank/DDBJ whole genome shotgun (WGS) entry which is preliminary data.</text>
</comment>
<dbReference type="InterPro" id="IPR000719">
    <property type="entry name" value="Prot_kinase_dom"/>
</dbReference>
<dbReference type="Gene3D" id="3.40.50.300">
    <property type="entry name" value="P-loop containing nucleotide triphosphate hydrolases"/>
    <property type="match status" value="1"/>
</dbReference>